<dbReference type="FunFam" id="3.30.390.30:FF:000001">
    <property type="entry name" value="Dihydrolipoyl dehydrogenase"/>
    <property type="match status" value="1"/>
</dbReference>
<dbReference type="SUPFAM" id="SSF51905">
    <property type="entry name" value="FAD/NAD(P)-binding domain"/>
    <property type="match status" value="1"/>
</dbReference>
<dbReference type="InterPro" id="IPR036188">
    <property type="entry name" value="FAD/NAD-bd_sf"/>
</dbReference>
<feature type="domain" description="FAD/NAD(P)-binding" evidence="13">
    <location>
        <begin position="20"/>
        <end position="344"/>
    </location>
</feature>
<dbReference type="Proteomes" id="UP001255856">
    <property type="component" value="Unassembled WGS sequence"/>
</dbReference>
<dbReference type="GO" id="GO:0045252">
    <property type="term" value="C:oxoglutarate dehydrogenase complex"/>
    <property type="evidence" value="ECO:0007669"/>
    <property type="project" value="TreeGrafter"/>
</dbReference>
<feature type="binding site" evidence="9">
    <location>
        <begin position="196"/>
        <end position="203"/>
    </location>
    <ligand>
        <name>NAD(+)</name>
        <dbReference type="ChEBI" id="CHEBI:57540"/>
    </ligand>
</feature>
<dbReference type="Pfam" id="PF02852">
    <property type="entry name" value="Pyr_redox_dim"/>
    <property type="match status" value="1"/>
</dbReference>
<dbReference type="Gene3D" id="3.30.390.30">
    <property type="match status" value="1"/>
</dbReference>
<dbReference type="PROSITE" id="PS00076">
    <property type="entry name" value="PYRIDINE_REDOX_1"/>
    <property type="match status" value="1"/>
</dbReference>
<reference evidence="14" key="1">
    <citation type="submission" date="2021-01" db="EMBL/GenBank/DDBJ databases">
        <authorList>
            <person name="Eckstrom K.M.E."/>
        </authorList>
    </citation>
    <scope>NUCLEOTIDE SEQUENCE</scope>
    <source>
        <strain evidence="14">UVCC 0001</strain>
    </source>
</reference>
<evidence type="ECO:0000256" key="10">
    <source>
        <dbReference type="PIRSR" id="PIRSR000350-4"/>
    </source>
</evidence>
<keyword evidence="9" id="KW-0547">Nucleotide-binding</keyword>
<keyword evidence="5 9" id="KW-0520">NAD</keyword>
<evidence type="ECO:0000256" key="9">
    <source>
        <dbReference type="PIRSR" id="PIRSR000350-3"/>
    </source>
</evidence>
<dbReference type="PIRSF" id="PIRSF000350">
    <property type="entry name" value="Mercury_reductase_MerA"/>
    <property type="match status" value="1"/>
</dbReference>
<dbReference type="InterPro" id="IPR012999">
    <property type="entry name" value="Pyr_OxRdtase_I_AS"/>
</dbReference>
<name>A0AAD9ML83_PROWI</name>
<feature type="domain" description="Pyridine nucleotide-disulphide oxidoreductase dimerisation" evidence="12">
    <location>
        <begin position="363"/>
        <end position="472"/>
    </location>
</feature>
<dbReference type="PRINTS" id="PR00411">
    <property type="entry name" value="PNDRDTASEI"/>
</dbReference>
<dbReference type="GO" id="GO:0050660">
    <property type="term" value="F:flavin adenine dinucleotide binding"/>
    <property type="evidence" value="ECO:0007669"/>
    <property type="project" value="InterPro"/>
</dbReference>
<evidence type="ECO:0000259" key="12">
    <source>
        <dbReference type="Pfam" id="PF02852"/>
    </source>
</evidence>
<dbReference type="GO" id="GO:0004148">
    <property type="term" value="F:dihydrolipoyl dehydrogenase (NADH) activity"/>
    <property type="evidence" value="ECO:0007669"/>
    <property type="project" value="UniProtKB-EC"/>
</dbReference>
<evidence type="ECO:0000313" key="14">
    <source>
        <dbReference type="EMBL" id="KAK2079305.1"/>
    </source>
</evidence>
<feature type="binding site" evidence="9">
    <location>
        <begin position="335"/>
        <end position="338"/>
    </location>
    <ligand>
        <name>FAD</name>
        <dbReference type="ChEBI" id="CHEBI:57692"/>
    </ligand>
</feature>
<evidence type="ECO:0000256" key="4">
    <source>
        <dbReference type="ARBA" id="ARBA00023002"/>
    </source>
</evidence>
<protein>
    <recommendedName>
        <fullName evidence="11">Dihydrolipoyl dehydrogenase</fullName>
        <ecNumber evidence="11">1.8.1.4</ecNumber>
    </recommendedName>
</protein>
<dbReference type="EMBL" id="JASFZW010000003">
    <property type="protein sequence ID" value="KAK2079305.1"/>
    <property type="molecule type" value="Genomic_DNA"/>
</dbReference>
<keyword evidence="15" id="KW-1185">Reference proteome</keyword>
<dbReference type="EC" id="1.8.1.4" evidence="11"/>
<dbReference type="Pfam" id="PF07992">
    <property type="entry name" value="Pyr_redox_2"/>
    <property type="match status" value="1"/>
</dbReference>
<dbReference type="InterPro" id="IPR016156">
    <property type="entry name" value="FAD/NAD-linked_Rdtase_dimer_sf"/>
</dbReference>
<evidence type="ECO:0000256" key="7">
    <source>
        <dbReference type="ARBA" id="ARBA00023284"/>
    </source>
</evidence>
<dbReference type="FunFam" id="3.50.50.60:FF:000001">
    <property type="entry name" value="Dihydrolipoyl dehydrogenase, mitochondrial"/>
    <property type="match status" value="1"/>
</dbReference>
<feature type="active site" description="Proton acceptor" evidence="8">
    <location>
        <position position="461"/>
    </location>
</feature>
<evidence type="ECO:0000256" key="6">
    <source>
        <dbReference type="ARBA" id="ARBA00023157"/>
    </source>
</evidence>
<evidence type="ECO:0000256" key="11">
    <source>
        <dbReference type="RuleBase" id="RU003692"/>
    </source>
</evidence>
<keyword evidence="3 9" id="KW-0274">FAD</keyword>
<dbReference type="InterPro" id="IPR006258">
    <property type="entry name" value="Lipoamide_DH"/>
</dbReference>
<dbReference type="AlphaFoldDB" id="A0AAD9ML83"/>
<evidence type="ECO:0000256" key="1">
    <source>
        <dbReference type="ARBA" id="ARBA00007532"/>
    </source>
</evidence>
<dbReference type="InterPro" id="IPR050151">
    <property type="entry name" value="Class-I_Pyr_Nuc-Dis_Oxidored"/>
</dbReference>
<dbReference type="PANTHER" id="PTHR22912:SF223">
    <property type="entry name" value="DIHYDROLIPOYL DEHYDROGENASE 1, MITOCHONDRIAL"/>
    <property type="match status" value="1"/>
</dbReference>
<keyword evidence="6" id="KW-1015">Disulfide bond</keyword>
<dbReference type="GO" id="GO:0006103">
    <property type="term" value="P:2-oxoglutarate metabolic process"/>
    <property type="evidence" value="ECO:0007669"/>
    <property type="project" value="TreeGrafter"/>
</dbReference>
<comment type="similarity">
    <text evidence="1 11">Belongs to the class-I pyridine nucleotide-disulfide oxidoreductase family.</text>
</comment>
<comment type="caution">
    <text evidence="14">The sequence shown here is derived from an EMBL/GenBank/DDBJ whole genome shotgun (WGS) entry which is preliminary data.</text>
</comment>
<comment type="miscellaneous">
    <text evidence="11">The active site is a redox-active disulfide bond.</text>
</comment>
<feature type="disulfide bond" description="Redox-active" evidence="10">
    <location>
        <begin position="57"/>
        <end position="62"/>
    </location>
</feature>
<evidence type="ECO:0000256" key="2">
    <source>
        <dbReference type="ARBA" id="ARBA00022630"/>
    </source>
</evidence>
<dbReference type="InterPro" id="IPR001100">
    <property type="entry name" value="Pyr_nuc-diS_OxRdtase"/>
</dbReference>
<organism evidence="14 15">
    <name type="scientific">Prototheca wickerhamii</name>
    <dbReference type="NCBI Taxonomy" id="3111"/>
    <lineage>
        <taxon>Eukaryota</taxon>
        <taxon>Viridiplantae</taxon>
        <taxon>Chlorophyta</taxon>
        <taxon>core chlorophytes</taxon>
        <taxon>Trebouxiophyceae</taxon>
        <taxon>Chlorellales</taxon>
        <taxon>Chlorellaceae</taxon>
        <taxon>Prototheca</taxon>
    </lineage>
</organism>
<evidence type="ECO:0000256" key="8">
    <source>
        <dbReference type="PIRSR" id="PIRSR000350-2"/>
    </source>
</evidence>
<feature type="binding site" evidence="9">
    <location>
        <position position="219"/>
    </location>
    <ligand>
        <name>NAD(+)</name>
        <dbReference type="ChEBI" id="CHEBI:57540"/>
    </ligand>
</feature>
<dbReference type="InterPro" id="IPR004099">
    <property type="entry name" value="Pyr_nucl-diS_OxRdtase_dimer"/>
</dbReference>
<feature type="binding site" evidence="9">
    <location>
        <begin position="159"/>
        <end position="161"/>
    </location>
    <ligand>
        <name>FAD</name>
        <dbReference type="ChEBI" id="CHEBI:57692"/>
    </ligand>
</feature>
<keyword evidence="2 11" id="KW-0285">Flavoprotein</keyword>
<evidence type="ECO:0000256" key="5">
    <source>
        <dbReference type="ARBA" id="ARBA00023027"/>
    </source>
</evidence>
<evidence type="ECO:0000259" key="13">
    <source>
        <dbReference type="Pfam" id="PF07992"/>
    </source>
</evidence>
<evidence type="ECO:0000256" key="3">
    <source>
        <dbReference type="ARBA" id="ARBA00022827"/>
    </source>
</evidence>
<dbReference type="NCBIfam" id="TIGR01350">
    <property type="entry name" value="lipoamide_DH"/>
    <property type="match status" value="1"/>
</dbReference>
<dbReference type="InterPro" id="IPR023753">
    <property type="entry name" value="FAD/NAD-binding_dom"/>
</dbReference>
<dbReference type="GO" id="GO:0005739">
    <property type="term" value="C:mitochondrion"/>
    <property type="evidence" value="ECO:0007669"/>
    <property type="project" value="TreeGrafter"/>
</dbReference>
<sequence>MTVTTKSAPKEVGKYDRSSDVVVIGGGPGGYVAAIKAAQLGLKTAVVEGRGTLGGTCLNVGCIPSKALLHTSHMYHEAEHRFAEHGIGIEGLKIDVPAMMKQKERAVSNLTKGVEGLMKKNKVTYIKGWAEVKGPNEIKISELGGEDSTLKAKNIVIATGSEVTPLPGLEVDEKKIVSSTGILELTKVPKKLVVIGGGIIGLEMGSVWSRLGSEVIVVEFADRILPTVDAEVRKAFERVLKKQGFKIKLGTKVSAADASGEGVKLTLEPAKGGDSETLEADVVLVAAGRRPFTKGLNLDKVGVELDERGRVKVNEHFETKVPSIRAIGDVVPGPMLAHKAEEDGVAVAELLAGKSAHVNYDIVPSVMYTWPEVASVGITEEEAKQQGLKVKVGKFPFLANSRAKTVEDTDGMVKFIADAKTDKILGVHIMGPNAGELIQECVLAMEYGASSEDIGRTIHAHPTMSEAVKEAAMATFDKAIHV</sequence>
<accession>A0AAD9ML83</accession>
<gene>
    <name evidence="14" type="ORF">QBZ16_002996</name>
</gene>
<dbReference type="SUPFAM" id="SSF55424">
    <property type="entry name" value="FAD/NAD-linked reductases, dimerisation (C-terminal) domain"/>
    <property type="match status" value="1"/>
</dbReference>
<keyword evidence="4 11" id="KW-0560">Oxidoreductase</keyword>
<keyword evidence="7 11" id="KW-0676">Redox-active center</keyword>
<feature type="binding site" evidence="9">
    <location>
        <position position="288"/>
    </location>
    <ligand>
        <name>NAD(+)</name>
        <dbReference type="ChEBI" id="CHEBI:57540"/>
    </ligand>
</feature>
<comment type="cofactor">
    <cofactor evidence="9 11">
        <name>FAD</name>
        <dbReference type="ChEBI" id="CHEBI:57692"/>
    </cofactor>
    <text evidence="9 11">Binds 1 FAD per subunit.</text>
</comment>
<proteinExistence type="inferred from homology"/>
<feature type="binding site" evidence="9">
    <location>
        <position position="66"/>
    </location>
    <ligand>
        <name>FAD</name>
        <dbReference type="ChEBI" id="CHEBI:57692"/>
    </ligand>
</feature>
<dbReference type="Gene3D" id="3.50.50.60">
    <property type="entry name" value="FAD/NAD(P)-binding domain"/>
    <property type="match status" value="2"/>
</dbReference>
<evidence type="ECO:0000313" key="15">
    <source>
        <dbReference type="Proteomes" id="UP001255856"/>
    </source>
</evidence>
<dbReference type="PRINTS" id="PR00368">
    <property type="entry name" value="FADPNR"/>
</dbReference>
<comment type="catalytic activity">
    <reaction evidence="11">
        <text>N(6)-[(R)-dihydrolipoyl]-L-lysyl-[protein] + NAD(+) = N(6)-[(R)-lipoyl]-L-lysyl-[protein] + NADH + H(+)</text>
        <dbReference type="Rhea" id="RHEA:15045"/>
        <dbReference type="Rhea" id="RHEA-COMP:10474"/>
        <dbReference type="Rhea" id="RHEA-COMP:10475"/>
        <dbReference type="ChEBI" id="CHEBI:15378"/>
        <dbReference type="ChEBI" id="CHEBI:57540"/>
        <dbReference type="ChEBI" id="CHEBI:57945"/>
        <dbReference type="ChEBI" id="CHEBI:83099"/>
        <dbReference type="ChEBI" id="CHEBI:83100"/>
        <dbReference type="EC" id="1.8.1.4"/>
    </reaction>
</comment>
<dbReference type="PANTHER" id="PTHR22912">
    <property type="entry name" value="DISULFIDE OXIDOREDUCTASE"/>
    <property type="match status" value="1"/>
</dbReference>
<feature type="binding site" evidence="9">
    <location>
        <position position="329"/>
    </location>
    <ligand>
        <name>FAD</name>
        <dbReference type="ChEBI" id="CHEBI:57692"/>
    </ligand>
</feature>